<dbReference type="PRINTS" id="PR00109">
    <property type="entry name" value="TYRKINASE"/>
</dbReference>
<keyword evidence="5" id="KW-0325">Glycoprotein</keyword>
<dbReference type="GeneID" id="102807642"/>
<dbReference type="InterPro" id="IPR020635">
    <property type="entry name" value="Tyr_kinase_cat_dom"/>
</dbReference>
<evidence type="ECO:0000259" key="6">
    <source>
        <dbReference type="PROSITE" id="PS50011"/>
    </source>
</evidence>
<evidence type="ECO:0000256" key="4">
    <source>
        <dbReference type="ARBA" id="ARBA00023136"/>
    </source>
</evidence>
<dbReference type="Gene3D" id="3.30.200.20">
    <property type="entry name" value="Phosphorylase Kinase, domain 1"/>
    <property type="match status" value="1"/>
</dbReference>
<keyword evidence="8" id="KW-1185">Reference proteome</keyword>
<dbReference type="RefSeq" id="XP_006814206.1">
    <property type="nucleotide sequence ID" value="XM_006814143.1"/>
</dbReference>
<dbReference type="SUPFAM" id="SSF48726">
    <property type="entry name" value="Immunoglobulin"/>
    <property type="match status" value="1"/>
</dbReference>
<dbReference type="PROSITE" id="PS50011">
    <property type="entry name" value="PROTEIN_KINASE_DOM"/>
    <property type="match status" value="1"/>
</dbReference>
<sequence length="281" mass="31989">PPTVTILNRTDVILIEGDAHISVCVVDSNPVVEGKWVQPDGSLSLGPTLEINNITRTDSGTYTCFAETVFWDGSTASDSDSMHIEYSVNEVTDDYKYLLLKELDLLKSISSHAHIVTLIGCCTQTCVHRDLAARNVLLNEKLVCKLSGFELATTVLDQREFEKRTQGRLPVRWMVPESILYGIYSTKSDVWSYGVVLLEIATLGDVPYTDMSTQEVIEFVLEGYRMKRPDKCRLDIYSKMEDCWVENPERRPSFQQLTEYFQAMDDDRVSVIPHVYEQLRI</sequence>
<protein>
    <submittedName>
        <fullName evidence="9">Fibroblast growth factor receptor 3-like</fullName>
    </submittedName>
</protein>
<dbReference type="InterPro" id="IPR007110">
    <property type="entry name" value="Ig-like_dom"/>
</dbReference>
<dbReference type="Gene3D" id="1.10.510.10">
    <property type="entry name" value="Transferase(Phosphotransferase) domain 1"/>
    <property type="match status" value="1"/>
</dbReference>
<dbReference type="InterPro" id="IPR000719">
    <property type="entry name" value="Prot_kinase_dom"/>
</dbReference>
<dbReference type="InterPro" id="IPR013783">
    <property type="entry name" value="Ig-like_fold"/>
</dbReference>
<proteinExistence type="predicted"/>
<dbReference type="Proteomes" id="UP000694865">
    <property type="component" value="Unplaced"/>
</dbReference>
<dbReference type="PROSITE" id="PS50835">
    <property type="entry name" value="IG_LIKE"/>
    <property type="match status" value="1"/>
</dbReference>
<dbReference type="Pfam" id="PF07714">
    <property type="entry name" value="PK_Tyr_Ser-Thr"/>
    <property type="match status" value="1"/>
</dbReference>
<name>A0ABM0M2G5_SACKO</name>
<evidence type="ECO:0000313" key="9">
    <source>
        <dbReference type="RefSeq" id="XP_006814206.1"/>
    </source>
</evidence>
<comment type="subcellular location">
    <subcellularLocation>
        <location evidence="1">Membrane</location>
        <topology evidence="1">Single-pass membrane protein</topology>
    </subcellularLocation>
</comment>
<feature type="non-terminal residue" evidence="9">
    <location>
        <position position="1"/>
    </location>
</feature>
<dbReference type="PANTHER" id="PTHR24416:SF621">
    <property type="entry name" value="TYROSINE KINASE RECEPTOR CAD96CA"/>
    <property type="match status" value="1"/>
</dbReference>
<dbReference type="InterPro" id="IPR001245">
    <property type="entry name" value="Ser-Thr/Tyr_kinase_cat_dom"/>
</dbReference>
<accession>A0ABM0M2G5</accession>
<reference evidence="9" key="1">
    <citation type="submission" date="2025-08" db="UniProtKB">
        <authorList>
            <consortium name="RefSeq"/>
        </authorList>
    </citation>
    <scope>IDENTIFICATION</scope>
    <source>
        <tissue evidence="9">Testes</tissue>
    </source>
</reference>
<feature type="domain" description="Ig-like" evidence="7">
    <location>
        <begin position="2"/>
        <end position="83"/>
    </location>
</feature>
<evidence type="ECO:0000256" key="3">
    <source>
        <dbReference type="ARBA" id="ARBA00022989"/>
    </source>
</evidence>
<evidence type="ECO:0000256" key="2">
    <source>
        <dbReference type="ARBA" id="ARBA00022692"/>
    </source>
</evidence>
<dbReference type="SUPFAM" id="SSF56112">
    <property type="entry name" value="Protein kinase-like (PK-like)"/>
    <property type="match status" value="1"/>
</dbReference>
<evidence type="ECO:0000259" key="7">
    <source>
        <dbReference type="PROSITE" id="PS50835"/>
    </source>
</evidence>
<feature type="domain" description="Protein kinase" evidence="6">
    <location>
        <begin position="1"/>
        <end position="261"/>
    </location>
</feature>
<evidence type="ECO:0000256" key="5">
    <source>
        <dbReference type="ARBA" id="ARBA00023180"/>
    </source>
</evidence>
<keyword evidence="3" id="KW-1133">Transmembrane helix</keyword>
<dbReference type="SMART" id="SM00219">
    <property type="entry name" value="TyrKc"/>
    <property type="match status" value="1"/>
</dbReference>
<keyword evidence="2" id="KW-0812">Transmembrane</keyword>
<evidence type="ECO:0000313" key="8">
    <source>
        <dbReference type="Proteomes" id="UP000694865"/>
    </source>
</evidence>
<evidence type="ECO:0000256" key="1">
    <source>
        <dbReference type="ARBA" id="ARBA00004167"/>
    </source>
</evidence>
<dbReference type="PANTHER" id="PTHR24416">
    <property type="entry name" value="TYROSINE-PROTEIN KINASE RECEPTOR"/>
    <property type="match status" value="1"/>
</dbReference>
<dbReference type="InterPro" id="IPR050122">
    <property type="entry name" value="RTK"/>
</dbReference>
<dbReference type="InterPro" id="IPR036179">
    <property type="entry name" value="Ig-like_dom_sf"/>
</dbReference>
<dbReference type="InterPro" id="IPR011009">
    <property type="entry name" value="Kinase-like_dom_sf"/>
</dbReference>
<dbReference type="Gene3D" id="2.60.40.10">
    <property type="entry name" value="Immunoglobulins"/>
    <property type="match status" value="1"/>
</dbReference>
<keyword evidence="4" id="KW-0472">Membrane</keyword>
<gene>
    <name evidence="9" type="primary">LOC102807642</name>
</gene>
<organism evidence="8 9">
    <name type="scientific">Saccoglossus kowalevskii</name>
    <name type="common">Acorn worm</name>
    <dbReference type="NCBI Taxonomy" id="10224"/>
    <lineage>
        <taxon>Eukaryota</taxon>
        <taxon>Metazoa</taxon>
        <taxon>Hemichordata</taxon>
        <taxon>Enteropneusta</taxon>
        <taxon>Harrimaniidae</taxon>
        <taxon>Saccoglossus</taxon>
    </lineage>
</organism>